<feature type="compositionally biased region" description="Basic and acidic residues" evidence="1">
    <location>
        <begin position="135"/>
        <end position="147"/>
    </location>
</feature>
<reference evidence="2 3" key="1">
    <citation type="submission" date="2023-12" db="EMBL/GenBank/DDBJ databases">
        <title>Blastococcus brunescens sp. nov., an actonobacterium isolated from sandstone collected in sahara desert.</title>
        <authorList>
            <person name="Gtari M."/>
            <person name="Ghodhbane F."/>
        </authorList>
    </citation>
    <scope>NUCLEOTIDE SEQUENCE [LARGE SCALE GENOMIC DNA]</scope>
    <source>
        <strain evidence="2 3">BMG 8361</strain>
    </source>
</reference>
<evidence type="ECO:0000313" key="3">
    <source>
        <dbReference type="Proteomes" id="UP001324287"/>
    </source>
</evidence>
<organism evidence="2 3">
    <name type="scientific">Blastococcus brunescens</name>
    <dbReference type="NCBI Taxonomy" id="1564165"/>
    <lineage>
        <taxon>Bacteria</taxon>
        <taxon>Bacillati</taxon>
        <taxon>Actinomycetota</taxon>
        <taxon>Actinomycetes</taxon>
        <taxon>Geodermatophilales</taxon>
        <taxon>Geodermatophilaceae</taxon>
        <taxon>Blastococcus</taxon>
    </lineage>
</organism>
<proteinExistence type="predicted"/>
<feature type="region of interest" description="Disordered" evidence="1">
    <location>
        <begin position="133"/>
        <end position="165"/>
    </location>
</feature>
<keyword evidence="3" id="KW-1185">Reference proteome</keyword>
<protein>
    <submittedName>
        <fullName evidence="2">Uncharacterized protein</fullName>
    </submittedName>
</protein>
<evidence type="ECO:0000256" key="1">
    <source>
        <dbReference type="SAM" id="MobiDB-lite"/>
    </source>
</evidence>
<dbReference type="EMBL" id="CP141261">
    <property type="protein sequence ID" value="WRL65015.1"/>
    <property type="molecule type" value="Genomic_DNA"/>
</dbReference>
<dbReference type="Proteomes" id="UP001324287">
    <property type="component" value="Chromosome"/>
</dbReference>
<evidence type="ECO:0000313" key="2">
    <source>
        <dbReference type="EMBL" id="WRL65015.1"/>
    </source>
</evidence>
<dbReference type="RefSeq" id="WP_324276339.1">
    <property type="nucleotide sequence ID" value="NZ_CP141261.1"/>
</dbReference>
<sequence>MAEPPADHPPPPGGPSDVDALIAAGPPGPGNPVTVGAVFWTAVTEPDGPDVDVLGIVVTPESWPHWRGFGRAATLLPGCAMASAVTPSDSDPDVAYLTFARDEHPTEEVDLLVATLVRRPRLGGWRVHALGQPVRPDHVPHDPRADPPRCTPSGPERHHPLTPGHVVRDRFARAGDADWGRACPAPTLRP</sequence>
<name>A0ABZ1B2I9_9ACTN</name>
<feature type="region of interest" description="Disordered" evidence="1">
    <location>
        <begin position="1"/>
        <end position="28"/>
    </location>
</feature>
<accession>A0ABZ1B2I9</accession>
<gene>
    <name evidence="2" type="ORF">U6N30_04705</name>
</gene>